<comment type="function">
    <text evidence="1 6">Removes the N-terminal methionine from nascent proteins. The N-terminal methionine is often cleaved when the second residue in the primary sequence is small and uncharged (Met-Ala-, Cys, Gly, Pro, Ser, Thr, or Val). Requires deformylation of the N(alpha)-formylated initiator methionine before it can be hydrolyzed.</text>
</comment>
<gene>
    <name evidence="6 9" type="primary">map</name>
    <name evidence="9" type="ORF">KCG48_13465</name>
</gene>
<dbReference type="NCBIfam" id="TIGR00500">
    <property type="entry name" value="met_pdase_I"/>
    <property type="match status" value="1"/>
</dbReference>
<comment type="subunit">
    <text evidence="6">Monomer.</text>
</comment>
<evidence type="ECO:0000256" key="5">
    <source>
        <dbReference type="ARBA" id="ARBA00022801"/>
    </source>
</evidence>
<evidence type="ECO:0000256" key="3">
    <source>
        <dbReference type="ARBA" id="ARBA00022670"/>
    </source>
</evidence>
<evidence type="ECO:0000313" key="9">
    <source>
        <dbReference type="EMBL" id="MBR0577320.1"/>
    </source>
</evidence>
<dbReference type="InterPro" id="IPR002467">
    <property type="entry name" value="Pept_M24A_MAP1"/>
</dbReference>
<feature type="binding site" evidence="6">
    <location>
        <position position="167"/>
    </location>
    <ligand>
        <name>a divalent metal cation</name>
        <dbReference type="ChEBI" id="CHEBI:60240"/>
        <label>2</label>
        <note>catalytic</note>
    </ligand>
</feature>
<evidence type="ECO:0000256" key="7">
    <source>
        <dbReference type="RuleBase" id="RU003653"/>
    </source>
</evidence>
<sequence>MIIRNDQELSALKEIGRICALVRDEMAKATRPGITTLELDLIAAQIFAKNGAKSAPMGEYDFPGYTCISINDVVAHGIPSDYVIQAGDKVNIDVSASKNGYFADTGVTLNVPPVSDKAKKLQDVAKKAMYKAIEKAMPGTMSNNLGRAVYNEAKVNGFTVIRNLTGHGVGLTLHDDPENIFNYNERRGAILLKTGHVLAIETFISEKDDYIEEYEDGWTLKTPRGNHVYQFEHTVVVTPEGPMILTNGEEADFYDPFLIP</sequence>
<dbReference type="RefSeq" id="WP_211802718.1">
    <property type="nucleotide sequence ID" value="NZ_JAGSCS010000026.1"/>
</dbReference>
<dbReference type="GO" id="GO:0070006">
    <property type="term" value="F:metalloaminopeptidase activity"/>
    <property type="evidence" value="ECO:0007669"/>
    <property type="project" value="UniProtKB-UniRule"/>
</dbReference>
<protein>
    <recommendedName>
        <fullName evidence="6 7">Methionine aminopeptidase</fullName>
        <shortName evidence="6">MAP</shortName>
        <shortName evidence="6">MetAP</shortName>
        <ecNumber evidence="6 7">3.4.11.18</ecNumber>
    </recommendedName>
    <alternativeName>
        <fullName evidence="6">Peptidase M</fullName>
    </alternativeName>
</protein>
<feature type="binding site" evidence="6">
    <location>
        <position position="104"/>
    </location>
    <ligand>
        <name>a divalent metal cation</name>
        <dbReference type="ChEBI" id="CHEBI:60240"/>
        <label>1</label>
    </ligand>
</feature>
<feature type="binding site" evidence="6">
    <location>
        <position position="232"/>
    </location>
    <ligand>
        <name>a divalent metal cation</name>
        <dbReference type="ChEBI" id="CHEBI:60240"/>
        <label>1</label>
    </ligand>
</feature>
<dbReference type="Gene3D" id="3.90.230.10">
    <property type="entry name" value="Creatinase/methionine aminopeptidase superfamily"/>
    <property type="match status" value="1"/>
</dbReference>
<comment type="cofactor">
    <cofactor evidence="6">
        <name>Co(2+)</name>
        <dbReference type="ChEBI" id="CHEBI:48828"/>
    </cofactor>
    <cofactor evidence="6">
        <name>Zn(2+)</name>
        <dbReference type="ChEBI" id="CHEBI:29105"/>
    </cofactor>
    <cofactor evidence="6">
        <name>Mn(2+)</name>
        <dbReference type="ChEBI" id="CHEBI:29035"/>
    </cofactor>
    <cofactor evidence="6">
        <name>Fe(2+)</name>
        <dbReference type="ChEBI" id="CHEBI:29033"/>
    </cofactor>
    <text evidence="6">Binds 2 divalent metal cations per subunit. Has a high-affinity and a low affinity metal-binding site. The true nature of the physiological cofactor is under debate. The enzyme is active with cobalt, zinc, manganese or divalent iron ions. Most likely, methionine aminopeptidases function as mononuclear Fe(2+)-metalloproteases under physiological conditions, and the catalytically relevant metal-binding site has been assigned to the histidine-containing high-affinity site.</text>
</comment>
<evidence type="ECO:0000256" key="1">
    <source>
        <dbReference type="ARBA" id="ARBA00002521"/>
    </source>
</evidence>
<dbReference type="Proteomes" id="UP000675379">
    <property type="component" value="Unassembled WGS sequence"/>
</dbReference>
<comment type="caution">
    <text evidence="9">The sequence shown here is derived from an EMBL/GenBank/DDBJ whole genome shotgun (WGS) entry which is preliminary data.</text>
</comment>
<comment type="similarity">
    <text evidence="6">Belongs to the peptidase M24A family. Methionine aminopeptidase type 1 subfamily.</text>
</comment>
<feature type="binding site" evidence="6">
    <location>
        <position position="201"/>
    </location>
    <ligand>
        <name>a divalent metal cation</name>
        <dbReference type="ChEBI" id="CHEBI:60240"/>
        <label>2</label>
        <note>catalytic</note>
    </ligand>
</feature>
<keyword evidence="5 6" id="KW-0378">Hydrolase</keyword>
<evidence type="ECO:0000256" key="2">
    <source>
        <dbReference type="ARBA" id="ARBA00022438"/>
    </source>
</evidence>
<evidence type="ECO:0000256" key="6">
    <source>
        <dbReference type="HAMAP-Rule" id="MF_01974"/>
    </source>
</evidence>
<organism evidence="9 10">
    <name type="scientific">Proteiniclasticum sediminis</name>
    <dbReference type="NCBI Taxonomy" id="2804028"/>
    <lineage>
        <taxon>Bacteria</taxon>
        <taxon>Bacillati</taxon>
        <taxon>Bacillota</taxon>
        <taxon>Clostridia</taxon>
        <taxon>Eubacteriales</taxon>
        <taxon>Clostridiaceae</taxon>
        <taxon>Proteiniclasticum</taxon>
    </lineage>
</organism>
<feature type="binding site" evidence="6">
    <location>
        <position position="76"/>
    </location>
    <ligand>
        <name>substrate</name>
    </ligand>
</feature>
<dbReference type="SUPFAM" id="SSF55920">
    <property type="entry name" value="Creatinase/aminopeptidase"/>
    <property type="match status" value="1"/>
</dbReference>
<evidence type="ECO:0000259" key="8">
    <source>
        <dbReference type="Pfam" id="PF00557"/>
    </source>
</evidence>
<dbReference type="GO" id="GO:0046872">
    <property type="term" value="F:metal ion binding"/>
    <property type="evidence" value="ECO:0007669"/>
    <property type="project" value="UniProtKB-UniRule"/>
</dbReference>
<evidence type="ECO:0000313" key="10">
    <source>
        <dbReference type="Proteomes" id="UP000675379"/>
    </source>
</evidence>
<dbReference type="HAMAP" id="MF_01974">
    <property type="entry name" value="MetAP_1"/>
    <property type="match status" value="1"/>
</dbReference>
<keyword evidence="10" id="KW-1185">Reference proteome</keyword>
<feature type="domain" description="Peptidase M24" evidence="8">
    <location>
        <begin position="11"/>
        <end position="239"/>
    </location>
</feature>
<feature type="binding site" evidence="6">
    <location>
        <position position="104"/>
    </location>
    <ligand>
        <name>a divalent metal cation</name>
        <dbReference type="ChEBI" id="CHEBI:60240"/>
        <label>2</label>
        <note>catalytic</note>
    </ligand>
</feature>
<dbReference type="InterPro" id="IPR001714">
    <property type="entry name" value="Pept_M24_MAP"/>
</dbReference>
<dbReference type="InterPro" id="IPR000994">
    <property type="entry name" value="Pept_M24"/>
</dbReference>
<dbReference type="AlphaFoldDB" id="A0A941CRA1"/>
<name>A0A941CRA1_9CLOT</name>
<feature type="binding site" evidence="6">
    <location>
        <position position="232"/>
    </location>
    <ligand>
        <name>a divalent metal cation</name>
        <dbReference type="ChEBI" id="CHEBI:60240"/>
        <label>2</label>
        <note>catalytic</note>
    </ligand>
</feature>
<accession>A0A941CRA1</accession>
<feature type="binding site" evidence="6">
    <location>
        <position position="174"/>
    </location>
    <ligand>
        <name>substrate</name>
    </ligand>
</feature>
<keyword evidence="3 6" id="KW-0645">Protease</keyword>
<dbReference type="CDD" id="cd01086">
    <property type="entry name" value="MetAP1"/>
    <property type="match status" value="1"/>
</dbReference>
<evidence type="ECO:0000256" key="4">
    <source>
        <dbReference type="ARBA" id="ARBA00022723"/>
    </source>
</evidence>
<keyword evidence="4 6" id="KW-0479">Metal-binding</keyword>
<dbReference type="PANTHER" id="PTHR43330:SF13">
    <property type="entry name" value="METHIONINE AMINOPEPTIDASE 2"/>
    <property type="match status" value="1"/>
</dbReference>
<reference evidence="9" key="1">
    <citation type="submission" date="2021-04" db="EMBL/GenBank/DDBJ databases">
        <title>Proteiniclasticum sedimins sp. nov., an obligate anaerobic bacterium isolated from anaerobic sludge.</title>
        <authorList>
            <person name="Liu J."/>
        </authorList>
    </citation>
    <scope>NUCLEOTIDE SEQUENCE</scope>
    <source>
        <strain evidence="9">BAD-10</strain>
    </source>
</reference>
<comment type="catalytic activity">
    <reaction evidence="6 7">
        <text>Release of N-terminal amino acids, preferentially methionine, from peptides and arylamides.</text>
        <dbReference type="EC" id="3.4.11.18"/>
    </reaction>
</comment>
<proteinExistence type="inferred from homology"/>
<dbReference type="GO" id="GO:0004239">
    <property type="term" value="F:initiator methionyl aminopeptidase activity"/>
    <property type="evidence" value="ECO:0007669"/>
    <property type="project" value="UniProtKB-UniRule"/>
</dbReference>
<dbReference type="GO" id="GO:0006508">
    <property type="term" value="P:proteolysis"/>
    <property type="evidence" value="ECO:0007669"/>
    <property type="project" value="UniProtKB-KW"/>
</dbReference>
<keyword evidence="2 6" id="KW-0031">Aminopeptidase</keyword>
<dbReference type="EC" id="3.4.11.18" evidence="6 7"/>
<dbReference type="Pfam" id="PF00557">
    <property type="entry name" value="Peptidase_M24"/>
    <property type="match status" value="1"/>
</dbReference>
<dbReference type="PANTHER" id="PTHR43330">
    <property type="entry name" value="METHIONINE AMINOPEPTIDASE"/>
    <property type="match status" value="1"/>
</dbReference>
<feature type="binding site" evidence="6">
    <location>
        <position position="93"/>
    </location>
    <ligand>
        <name>a divalent metal cation</name>
        <dbReference type="ChEBI" id="CHEBI:60240"/>
        <label>1</label>
    </ligand>
</feature>
<dbReference type="EMBL" id="JAGSCS010000026">
    <property type="protein sequence ID" value="MBR0577320.1"/>
    <property type="molecule type" value="Genomic_DNA"/>
</dbReference>
<dbReference type="InterPro" id="IPR036005">
    <property type="entry name" value="Creatinase/aminopeptidase-like"/>
</dbReference>
<dbReference type="PRINTS" id="PR00599">
    <property type="entry name" value="MAPEPTIDASE"/>
</dbReference>